<dbReference type="InterPro" id="IPR027417">
    <property type="entry name" value="P-loop_NTPase"/>
</dbReference>
<dbReference type="Pfam" id="PF00176">
    <property type="entry name" value="SNF2-rel_dom"/>
    <property type="match status" value="1"/>
</dbReference>
<dbReference type="Proteomes" id="UP001050691">
    <property type="component" value="Unassembled WGS sequence"/>
</dbReference>
<keyword evidence="8" id="KW-1185">Reference proteome</keyword>
<organism evidence="7 8">
    <name type="scientific">Clathrus columnatus</name>
    <dbReference type="NCBI Taxonomy" id="1419009"/>
    <lineage>
        <taxon>Eukaryota</taxon>
        <taxon>Fungi</taxon>
        <taxon>Dikarya</taxon>
        <taxon>Basidiomycota</taxon>
        <taxon>Agaricomycotina</taxon>
        <taxon>Agaricomycetes</taxon>
        <taxon>Phallomycetidae</taxon>
        <taxon>Phallales</taxon>
        <taxon>Clathraceae</taxon>
        <taxon>Clathrus</taxon>
    </lineage>
</organism>
<comment type="caution">
    <text evidence="7">The sequence shown here is derived from an EMBL/GenBank/DDBJ whole genome shotgun (WGS) entry which is preliminary data.</text>
</comment>
<dbReference type="CDD" id="cd18008">
    <property type="entry name" value="DEXDc_SHPRH-like"/>
    <property type="match status" value="1"/>
</dbReference>
<dbReference type="EMBL" id="BPWL01000006">
    <property type="protein sequence ID" value="GJJ11146.1"/>
    <property type="molecule type" value="Genomic_DNA"/>
</dbReference>
<keyword evidence="3" id="KW-0067">ATP-binding</keyword>
<dbReference type="InterPro" id="IPR050628">
    <property type="entry name" value="SNF2_RAD54_helicase_TF"/>
</dbReference>
<dbReference type="GO" id="GO:0005634">
    <property type="term" value="C:nucleus"/>
    <property type="evidence" value="ECO:0007669"/>
    <property type="project" value="TreeGrafter"/>
</dbReference>
<feature type="domain" description="Helicase ATP-binding" evidence="5">
    <location>
        <begin position="220"/>
        <end position="427"/>
    </location>
</feature>
<evidence type="ECO:0000259" key="5">
    <source>
        <dbReference type="PROSITE" id="PS51192"/>
    </source>
</evidence>
<feature type="region of interest" description="Disordered" evidence="4">
    <location>
        <begin position="312"/>
        <end position="362"/>
    </location>
</feature>
<dbReference type="InterPro" id="IPR049730">
    <property type="entry name" value="SNF2/RAD54-like_C"/>
</dbReference>
<evidence type="ECO:0000256" key="3">
    <source>
        <dbReference type="ARBA" id="ARBA00022840"/>
    </source>
</evidence>
<keyword evidence="1" id="KW-0547">Nucleotide-binding</keyword>
<feature type="region of interest" description="Disordered" evidence="4">
    <location>
        <begin position="1"/>
        <end position="41"/>
    </location>
</feature>
<name>A0AAV5A944_9AGAM</name>
<dbReference type="Pfam" id="PF00271">
    <property type="entry name" value="Helicase_C"/>
    <property type="match status" value="1"/>
</dbReference>
<dbReference type="GO" id="GO:0016787">
    <property type="term" value="F:hydrolase activity"/>
    <property type="evidence" value="ECO:0007669"/>
    <property type="project" value="UniProtKB-KW"/>
</dbReference>
<dbReference type="PANTHER" id="PTHR45626:SF14">
    <property type="entry name" value="ATP-DEPENDENT DNA HELICASE (EUROFUNG)"/>
    <property type="match status" value="1"/>
</dbReference>
<accession>A0AAV5A944</accession>
<feature type="compositionally biased region" description="Polar residues" evidence="4">
    <location>
        <begin position="29"/>
        <end position="41"/>
    </location>
</feature>
<dbReference type="PANTHER" id="PTHR45626">
    <property type="entry name" value="TRANSCRIPTION TERMINATION FACTOR 2-RELATED"/>
    <property type="match status" value="1"/>
</dbReference>
<dbReference type="InterPro" id="IPR014001">
    <property type="entry name" value="Helicase_ATP-bd"/>
</dbReference>
<dbReference type="PROSITE" id="PS51194">
    <property type="entry name" value="HELICASE_CTER"/>
    <property type="match status" value="1"/>
</dbReference>
<dbReference type="Gene3D" id="3.40.50.300">
    <property type="entry name" value="P-loop containing nucleotide triphosphate hydrolases"/>
    <property type="match status" value="1"/>
</dbReference>
<feature type="compositionally biased region" description="Low complexity" evidence="4">
    <location>
        <begin position="333"/>
        <end position="347"/>
    </location>
</feature>
<evidence type="ECO:0000256" key="4">
    <source>
        <dbReference type="SAM" id="MobiDB-lite"/>
    </source>
</evidence>
<dbReference type="CDD" id="cd18793">
    <property type="entry name" value="SF2_C_SNF"/>
    <property type="match status" value="1"/>
</dbReference>
<reference evidence="7" key="1">
    <citation type="submission" date="2021-10" db="EMBL/GenBank/DDBJ databases">
        <title>De novo Genome Assembly of Clathrus columnatus (Basidiomycota, Fungi) Using Illumina and Nanopore Sequence Data.</title>
        <authorList>
            <person name="Ogiso-Tanaka E."/>
            <person name="Itagaki H."/>
            <person name="Hosoya T."/>
            <person name="Hosaka K."/>
        </authorList>
    </citation>
    <scope>NUCLEOTIDE SEQUENCE</scope>
    <source>
        <strain evidence="7">MO-923</strain>
    </source>
</reference>
<sequence>MERIRAQLVNTQALEPQRPSEKRILPLPQSDSGDTPTLPIKQNTRVIPSEDEDSDVVILNEPPTKPQQTGPMTTTASFKQAPAQFPIPRPYYPPQAVGNGVYVVPGSYPGEFRLPIQGVGPKVLDTIDNLEAIASLPVGYETRKTSAEADKELKELFSGVMEDGIKDVPPEEAIVEDFVDGIILKPHQVRARIWMKERESGKAAGGFLCDEMGPISRKRLGKTIQTVTRIVDNRPSREDRKVGWAKATLVICPVALMEQWAQEIKKYTGGKLTVMQHYGPSRTVDPDVLARADVVITSYNTVASEHATWAGVAKNEASSTKSNKKQEESETINSGSDSGDSSNFGKTLKTKKAEKAAPKKKKKQKALFNVKWWRIVLDEAHTIKNHKTKGSLACCDLSAKYRWALTGTPIQNTVEDLYSLLKFLRIKPLNEWSRFNDTIAKPIKRGNTSRAMRCLHVVLKAVMLRRLKDMEENGEPLVKLPPKTLEIVECSFDDDEREFYTSVETKALETMKKFEQDNAVMKNYSAILLLLLRLRQACNHPCLVSKDYKQDMDALESRATPKSTQEEADEGDALADIFANLGIVKRCEVCQIVSVIVLSQLLDSSNTFSETKRCHDCNKTLTLQNQKMKNQTGGLPPTSAKIRKILELLEEISHRDGREKTIIFSQFTSMLDLLEPFLNDVGFRYVRYDGSMSQKHREVSLQKIREDDSIRVILISFKAGGSGLNLTACNNVILVDLWWNPALEEQAFGRVHRYGQERDVMIYKLTIHGTIEERILHLQNKKRELARASLSGDKIKNMRLGLEDIKELLQLN</sequence>
<protein>
    <submittedName>
        <fullName evidence="7">Uncharacterized protein</fullName>
    </submittedName>
</protein>
<dbReference type="InterPro" id="IPR001650">
    <property type="entry name" value="Helicase_C-like"/>
</dbReference>
<dbReference type="SMART" id="SM00490">
    <property type="entry name" value="HELICc"/>
    <property type="match status" value="1"/>
</dbReference>
<evidence type="ECO:0000313" key="8">
    <source>
        <dbReference type="Proteomes" id="UP001050691"/>
    </source>
</evidence>
<dbReference type="GO" id="GO:0006281">
    <property type="term" value="P:DNA repair"/>
    <property type="evidence" value="ECO:0007669"/>
    <property type="project" value="TreeGrafter"/>
</dbReference>
<feature type="domain" description="Helicase C-terminal" evidence="6">
    <location>
        <begin position="641"/>
        <end position="806"/>
    </location>
</feature>
<dbReference type="GO" id="GO:0008094">
    <property type="term" value="F:ATP-dependent activity, acting on DNA"/>
    <property type="evidence" value="ECO:0007669"/>
    <property type="project" value="TreeGrafter"/>
</dbReference>
<dbReference type="Gene3D" id="3.40.50.10810">
    <property type="entry name" value="Tandem AAA-ATPase domain"/>
    <property type="match status" value="2"/>
</dbReference>
<keyword evidence="2" id="KW-0378">Hydrolase</keyword>
<dbReference type="InterPro" id="IPR038718">
    <property type="entry name" value="SNF2-like_sf"/>
</dbReference>
<evidence type="ECO:0000259" key="6">
    <source>
        <dbReference type="PROSITE" id="PS51194"/>
    </source>
</evidence>
<dbReference type="SMART" id="SM00487">
    <property type="entry name" value="DEXDc"/>
    <property type="match status" value="1"/>
</dbReference>
<dbReference type="GO" id="GO:0005524">
    <property type="term" value="F:ATP binding"/>
    <property type="evidence" value="ECO:0007669"/>
    <property type="project" value="UniProtKB-KW"/>
</dbReference>
<dbReference type="SUPFAM" id="SSF52540">
    <property type="entry name" value="P-loop containing nucleoside triphosphate hydrolases"/>
    <property type="match status" value="2"/>
</dbReference>
<evidence type="ECO:0000313" key="7">
    <source>
        <dbReference type="EMBL" id="GJJ11146.1"/>
    </source>
</evidence>
<gene>
    <name evidence="7" type="ORF">Clacol_005377</name>
</gene>
<proteinExistence type="predicted"/>
<dbReference type="InterPro" id="IPR000330">
    <property type="entry name" value="SNF2_N"/>
</dbReference>
<evidence type="ECO:0000256" key="2">
    <source>
        <dbReference type="ARBA" id="ARBA00022801"/>
    </source>
</evidence>
<evidence type="ECO:0000256" key="1">
    <source>
        <dbReference type="ARBA" id="ARBA00022741"/>
    </source>
</evidence>
<dbReference type="PROSITE" id="PS51192">
    <property type="entry name" value="HELICASE_ATP_BIND_1"/>
    <property type="match status" value="1"/>
</dbReference>
<dbReference type="AlphaFoldDB" id="A0AAV5A944"/>